<dbReference type="PANTHER" id="PTHR21580">
    <property type="entry name" value="SHIPPO-1-RELATED"/>
    <property type="match status" value="1"/>
</dbReference>
<dbReference type="OrthoDB" id="429991at2759"/>
<dbReference type="InterPro" id="IPR051291">
    <property type="entry name" value="CIMAP"/>
</dbReference>
<feature type="compositionally biased region" description="Basic and acidic residues" evidence="1">
    <location>
        <begin position="104"/>
        <end position="116"/>
    </location>
</feature>
<accession>A0A6J8B287</accession>
<protein>
    <submittedName>
        <fullName evidence="2">Outer dense fiber protein 3-like protein 2,Outer dense fiber protein 3,Outer dense fiber protein 3-B</fullName>
    </submittedName>
</protein>
<proteinExistence type="predicted"/>
<evidence type="ECO:0000313" key="2">
    <source>
        <dbReference type="EMBL" id="CAC5377511.1"/>
    </source>
</evidence>
<dbReference type="Proteomes" id="UP000507470">
    <property type="component" value="Unassembled WGS sequence"/>
</dbReference>
<keyword evidence="3" id="KW-1185">Reference proteome</keyword>
<feature type="region of interest" description="Disordered" evidence="1">
    <location>
        <begin position="87"/>
        <end position="144"/>
    </location>
</feature>
<dbReference type="InterPro" id="IPR010736">
    <property type="entry name" value="SHIPPO-rpt"/>
</dbReference>
<dbReference type="AlphaFoldDB" id="A0A6J8B287"/>
<gene>
    <name evidence="2" type="ORF">MCOR_13822</name>
</gene>
<organism evidence="2 3">
    <name type="scientific">Mytilus coruscus</name>
    <name type="common">Sea mussel</name>
    <dbReference type="NCBI Taxonomy" id="42192"/>
    <lineage>
        <taxon>Eukaryota</taxon>
        <taxon>Metazoa</taxon>
        <taxon>Spiralia</taxon>
        <taxon>Lophotrochozoa</taxon>
        <taxon>Mollusca</taxon>
        <taxon>Bivalvia</taxon>
        <taxon>Autobranchia</taxon>
        <taxon>Pteriomorphia</taxon>
        <taxon>Mytilida</taxon>
        <taxon>Mytiloidea</taxon>
        <taxon>Mytilidae</taxon>
        <taxon>Mytilinae</taxon>
        <taxon>Mytilus</taxon>
    </lineage>
</organism>
<evidence type="ECO:0000256" key="1">
    <source>
        <dbReference type="SAM" id="MobiDB-lite"/>
    </source>
</evidence>
<dbReference type="PANTHER" id="PTHR21580:SF57">
    <property type="entry name" value="OUTER DENSE FIBER OF SPERM TAILS 3-LIKE 2-RELATED"/>
    <property type="match status" value="1"/>
</dbReference>
<dbReference type="Pfam" id="PF07004">
    <property type="entry name" value="SHIPPO-rpt"/>
    <property type="match status" value="6"/>
</dbReference>
<evidence type="ECO:0000313" key="3">
    <source>
        <dbReference type="Proteomes" id="UP000507470"/>
    </source>
</evidence>
<dbReference type="EMBL" id="CACVKT020002378">
    <property type="protein sequence ID" value="CAC5377511.1"/>
    <property type="molecule type" value="Genomic_DNA"/>
</dbReference>
<reference evidence="2 3" key="1">
    <citation type="submission" date="2020-06" db="EMBL/GenBank/DDBJ databases">
        <authorList>
            <person name="Li R."/>
            <person name="Bekaert M."/>
        </authorList>
    </citation>
    <scope>NUCLEOTIDE SEQUENCE [LARGE SCALE GENOMIC DNA]</scope>
    <source>
        <strain evidence="3">wild</strain>
    </source>
</reference>
<sequence length="252" mass="28030">MTEEKAKNPILIAARERGPGPGRYALPSCIGFVDHDCTKLLKPAYSFGRRLYGDVRKRDINPGPAYYIDPRITKTGADGTPIYSMLARQRDPNTFKTPSPGKYSPEKVHPQGEKHAPRYSMGGRTRYRKRDANPSPSKYQLPPVLGSHQSYKVASPAYSMVSRQTLGSYLEDLASAPGPGRYDAIPPDNTMVKPPQYSLRYRCYMPTDAVMKPGPGAHHPENVYINKAIPPKHSLGIRHSEYVCPLIIGFDS</sequence>
<dbReference type="GO" id="GO:0005856">
    <property type="term" value="C:cytoskeleton"/>
    <property type="evidence" value="ECO:0007669"/>
    <property type="project" value="TreeGrafter"/>
</dbReference>
<name>A0A6J8B287_MYTCO</name>